<dbReference type="STRING" id="254877.A0A1V6TP78"/>
<reference evidence="2" key="1">
    <citation type="journal article" date="2017" name="Nat. Microbiol.">
        <title>Global analysis of biosynthetic gene clusters reveals vast potential of secondary metabolite production in Penicillium species.</title>
        <authorList>
            <person name="Nielsen J.C."/>
            <person name="Grijseels S."/>
            <person name="Prigent S."/>
            <person name="Ji B."/>
            <person name="Dainat J."/>
            <person name="Nielsen K.F."/>
            <person name="Frisvad J.C."/>
            <person name="Workman M."/>
            <person name="Nielsen J."/>
        </authorList>
    </citation>
    <scope>NUCLEOTIDE SEQUENCE [LARGE SCALE GENOMIC DNA]</scope>
    <source>
        <strain evidence="2">IBT 14082</strain>
    </source>
</reference>
<dbReference type="AlphaFoldDB" id="A0A1V6TP78"/>
<name>A0A1V6TP78_9EURO</name>
<dbReference type="Proteomes" id="UP000191342">
    <property type="component" value="Unassembled WGS sequence"/>
</dbReference>
<evidence type="ECO:0000313" key="2">
    <source>
        <dbReference type="Proteomes" id="UP000191342"/>
    </source>
</evidence>
<comment type="caution">
    <text evidence="1">The sequence shown here is derived from an EMBL/GenBank/DDBJ whole genome shotgun (WGS) entry which is preliminary data.</text>
</comment>
<protein>
    <submittedName>
        <fullName evidence="1">Uncharacterized protein</fullName>
    </submittedName>
</protein>
<organism evidence="1 2">
    <name type="scientific">Penicillium flavigenum</name>
    <dbReference type="NCBI Taxonomy" id="254877"/>
    <lineage>
        <taxon>Eukaryota</taxon>
        <taxon>Fungi</taxon>
        <taxon>Dikarya</taxon>
        <taxon>Ascomycota</taxon>
        <taxon>Pezizomycotina</taxon>
        <taxon>Eurotiomycetes</taxon>
        <taxon>Eurotiomycetidae</taxon>
        <taxon>Eurotiales</taxon>
        <taxon>Aspergillaceae</taxon>
        <taxon>Penicillium</taxon>
    </lineage>
</organism>
<proteinExistence type="predicted"/>
<accession>A0A1V6TP78</accession>
<sequence>MLALLLCKLPNLKNLFLYRPDICDLICELFGYANSGKFSILDNLRRFSIETTDISCAVGSVRNYGGILNIAREVQIVQLNDETMSPSRFKEGSSAAEHLHILESGMGADAMRVFEAVKELKRHKDTLKELTMLYDDDRLKQSWYNLTAREWYMGTELRRFTKLKVLRSGMHSLLGLLHPQSAAMETYPTNPRADRGRPELVDVLPASIEHLTIMYADAQIIPHLRKVGDVRENQFPNLRKVIVGFCAESTEKDVQFEFLDWSCWCCIKLERNERPMSTAESPIP</sequence>
<evidence type="ECO:0000313" key="1">
    <source>
        <dbReference type="EMBL" id="OQE28192.1"/>
    </source>
</evidence>
<dbReference type="OrthoDB" id="3437411at2759"/>
<keyword evidence="2" id="KW-1185">Reference proteome</keyword>
<dbReference type="EMBL" id="MLQL01000005">
    <property type="protein sequence ID" value="OQE28192.1"/>
    <property type="molecule type" value="Genomic_DNA"/>
</dbReference>
<gene>
    <name evidence="1" type="ORF">PENFLA_c005G07933</name>
</gene>